<feature type="compositionally biased region" description="Low complexity" evidence="2">
    <location>
        <begin position="292"/>
        <end position="310"/>
    </location>
</feature>
<dbReference type="Gene3D" id="3.30.420.40">
    <property type="match status" value="2"/>
</dbReference>
<dbReference type="Pfam" id="PF00022">
    <property type="entry name" value="Actin"/>
    <property type="match status" value="1"/>
</dbReference>
<dbReference type="InterPro" id="IPR043129">
    <property type="entry name" value="ATPase_NBD"/>
</dbReference>
<reference evidence="4" key="1">
    <citation type="submission" date="2016-05" db="EMBL/GenBank/DDBJ databases">
        <title>Comparative genomics of biotechnologically important yeasts.</title>
        <authorList>
            <consortium name="DOE Joint Genome Institute"/>
            <person name="Riley R."/>
            <person name="Haridas S."/>
            <person name="Wolfe K.H."/>
            <person name="Lopes M.R."/>
            <person name="Hittinger C.T."/>
            <person name="Goker M."/>
            <person name="Salamov A."/>
            <person name="Wisecaver J."/>
            <person name="Long T.M."/>
            <person name="Aerts A.L."/>
            <person name="Barry K."/>
            <person name="Choi C."/>
            <person name="Clum A."/>
            <person name="Coughlan A.Y."/>
            <person name="Deshpande S."/>
            <person name="Douglass A.P."/>
            <person name="Hanson S.J."/>
            <person name="Klenk H.-P."/>
            <person name="Labutti K."/>
            <person name="Lapidus A."/>
            <person name="Lindquist E."/>
            <person name="Lipzen A."/>
            <person name="Meier-Kolthoff J.P."/>
            <person name="Ohm R.A."/>
            <person name="Otillar R.P."/>
            <person name="Pangilinan J."/>
            <person name="Peng Y."/>
            <person name="Rokas A."/>
            <person name="Rosa C.A."/>
            <person name="Scheuner C."/>
            <person name="Sibirny A.A."/>
            <person name="Slot J.C."/>
            <person name="Stielow J.B."/>
            <person name="Sun H."/>
            <person name="Kurtzman C.P."/>
            <person name="Blackwell M."/>
            <person name="Grigoriev I.V."/>
            <person name="Jeffries T.W."/>
        </authorList>
    </citation>
    <scope>NUCLEOTIDE SEQUENCE [LARGE SCALE GENOMIC DNA]</scope>
    <source>
        <strain evidence="4">DSM 1968</strain>
    </source>
</reference>
<dbReference type="InParanoid" id="A0A1D2V936"/>
<dbReference type="RefSeq" id="XP_020044479.1">
    <property type="nucleotide sequence ID" value="XM_020188989.1"/>
</dbReference>
<feature type="region of interest" description="Disordered" evidence="2">
    <location>
        <begin position="281"/>
        <end position="310"/>
    </location>
</feature>
<dbReference type="Gene3D" id="3.90.640.60">
    <property type="match status" value="1"/>
</dbReference>
<evidence type="ECO:0000256" key="1">
    <source>
        <dbReference type="RuleBase" id="RU000487"/>
    </source>
</evidence>
<dbReference type="Proteomes" id="UP000095038">
    <property type="component" value="Unassembled WGS sequence"/>
</dbReference>
<gene>
    <name evidence="3" type="ORF">ASCRUDRAFT_128369</name>
</gene>
<keyword evidence="4" id="KW-1185">Reference proteome</keyword>
<proteinExistence type="inferred from homology"/>
<dbReference type="AlphaFoldDB" id="A0A1D2V936"/>
<dbReference type="OrthoDB" id="74201at2759"/>
<dbReference type="GeneID" id="30962625"/>
<dbReference type="FunCoup" id="A0A1D2V936">
    <property type="interactions" value="428"/>
</dbReference>
<name>A0A1D2V936_9ASCO</name>
<dbReference type="PANTHER" id="PTHR11937">
    <property type="entry name" value="ACTIN"/>
    <property type="match status" value="1"/>
</dbReference>
<comment type="similarity">
    <text evidence="1">Belongs to the actin family.</text>
</comment>
<dbReference type="SMART" id="SM00268">
    <property type="entry name" value="ACTIN"/>
    <property type="match status" value="1"/>
</dbReference>
<evidence type="ECO:0000313" key="3">
    <source>
        <dbReference type="EMBL" id="ODV58172.1"/>
    </source>
</evidence>
<evidence type="ECO:0008006" key="5">
    <source>
        <dbReference type="Google" id="ProtNLM"/>
    </source>
</evidence>
<organism evidence="3 4">
    <name type="scientific">Ascoidea rubescens DSM 1968</name>
    <dbReference type="NCBI Taxonomy" id="1344418"/>
    <lineage>
        <taxon>Eukaryota</taxon>
        <taxon>Fungi</taxon>
        <taxon>Dikarya</taxon>
        <taxon>Ascomycota</taxon>
        <taxon>Saccharomycotina</taxon>
        <taxon>Saccharomycetes</taxon>
        <taxon>Ascoideaceae</taxon>
        <taxon>Ascoidea</taxon>
    </lineage>
</organism>
<dbReference type="InterPro" id="IPR004000">
    <property type="entry name" value="Actin"/>
</dbReference>
<sequence>MPLFREDNYFIIVLGSLNTVVQFGLEDPFRPPKYLIPSIIYQHKLKKSYHINIKSVSPKNLENDYSKISFIQHGQIVNINAFNQFIRLIYYSALKKFISADRLAINDYSIPLLIINSSTKDFNNNYNLQRITNFVFNNLKNCNFFCFLSNASSLLFAYGNNLSSALIVDIGYEKLNIVPIIDFQIIKFSKLEINIGSNLINSKLEKLLPNLSASQIEDLKKSSVYEILSIDDQEIYDKIHNRNLKSLKNLNGLNKDNEEDDDDQLDVLSIINSTKNPKEILNERQKKKKLKSSSNKNNNNNSQPLKNSNLVENTFIDSNGDSFKIGPERFKGSKELILIVANSIYNVINNLPHKPSIKQDLWNNIIINGKVFQIKGFKDNLFNYLNEKFLVKPTSENDNQPPLSLITHNSDDLLSSKYNLFQTPTSIKFLKNLDYFSEWKTLNQNSNDLTLLGGQIFMKLMVSNNTSLINNSNVSIPQPIFYSNLNLNLNLNNPNYTNYGYGYNLNANSGINLNQISLSNSNSNSNLNINSNLNQNFNNIINIDDELSDEIFNNGIDNDYLMITRNDFNKFGPNLFNKS</sequence>
<dbReference type="EMBL" id="KV454494">
    <property type="protein sequence ID" value="ODV58172.1"/>
    <property type="molecule type" value="Genomic_DNA"/>
</dbReference>
<evidence type="ECO:0000256" key="2">
    <source>
        <dbReference type="SAM" id="MobiDB-lite"/>
    </source>
</evidence>
<protein>
    <recommendedName>
        <fullName evidence="5">Actin-like ATPase domain-containing protein</fullName>
    </recommendedName>
</protein>
<dbReference type="STRING" id="1344418.A0A1D2V936"/>
<dbReference type="SUPFAM" id="SSF53067">
    <property type="entry name" value="Actin-like ATPase domain"/>
    <property type="match status" value="2"/>
</dbReference>
<accession>A0A1D2V936</accession>
<evidence type="ECO:0000313" key="4">
    <source>
        <dbReference type="Proteomes" id="UP000095038"/>
    </source>
</evidence>